<evidence type="ECO:0000256" key="2">
    <source>
        <dbReference type="ARBA" id="ARBA00022741"/>
    </source>
</evidence>
<dbReference type="GO" id="GO:0016887">
    <property type="term" value="F:ATP hydrolysis activity"/>
    <property type="evidence" value="ECO:0007669"/>
    <property type="project" value="InterPro"/>
</dbReference>
<dbReference type="InterPro" id="IPR050221">
    <property type="entry name" value="26S_Proteasome_ATPase"/>
</dbReference>
<dbReference type="PANTHER" id="PTHR23073">
    <property type="entry name" value="26S PROTEASOME REGULATORY SUBUNIT"/>
    <property type="match status" value="1"/>
</dbReference>
<evidence type="ECO:0000313" key="6">
    <source>
        <dbReference type="Proteomes" id="UP000652681"/>
    </source>
</evidence>
<feature type="domain" description="AAA+ ATPase" evidence="4">
    <location>
        <begin position="219"/>
        <end position="351"/>
    </location>
</feature>
<dbReference type="SUPFAM" id="SSF52540">
    <property type="entry name" value="P-loop containing nucleoside triphosphate hydrolases"/>
    <property type="match status" value="1"/>
</dbReference>
<keyword evidence="6" id="KW-1185">Reference proteome</keyword>
<keyword evidence="3 5" id="KW-0067">ATP-binding</keyword>
<gene>
    <name evidence="5" type="ORF">H9Y05_00995</name>
</gene>
<dbReference type="SMART" id="SM00382">
    <property type="entry name" value="AAA"/>
    <property type="match status" value="1"/>
</dbReference>
<dbReference type="InterPro" id="IPR003959">
    <property type="entry name" value="ATPase_AAA_core"/>
</dbReference>
<dbReference type="GO" id="GO:0005524">
    <property type="term" value="F:ATP binding"/>
    <property type="evidence" value="ECO:0007669"/>
    <property type="project" value="UniProtKB-KW"/>
</dbReference>
<name>A0A8J6PHK8_9FLAO</name>
<evidence type="ECO:0000259" key="4">
    <source>
        <dbReference type="SMART" id="SM00382"/>
    </source>
</evidence>
<evidence type="ECO:0000313" key="5">
    <source>
        <dbReference type="EMBL" id="MBC9811040.1"/>
    </source>
</evidence>
<comment type="caution">
    <text evidence="5">The sequence shown here is derived from an EMBL/GenBank/DDBJ whole genome shotgun (WGS) entry which is preliminary data.</text>
</comment>
<dbReference type="Pfam" id="PF00004">
    <property type="entry name" value="AAA"/>
    <property type="match status" value="1"/>
</dbReference>
<evidence type="ECO:0000256" key="3">
    <source>
        <dbReference type="ARBA" id="ARBA00022840"/>
    </source>
</evidence>
<dbReference type="RefSeq" id="WP_216713253.1">
    <property type="nucleotide sequence ID" value="NZ_JACVEL010000001.1"/>
</dbReference>
<dbReference type="InterPro" id="IPR003593">
    <property type="entry name" value="AAA+_ATPase"/>
</dbReference>
<organism evidence="5 6">
    <name type="scientific">Taishania pollutisoli</name>
    <dbReference type="NCBI Taxonomy" id="2766479"/>
    <lineage>
        <taxon>Bacteria</taxon>
        <taxon>Pseudomonadati</taxon>
        <taxon>Bacteroidota</taxon>
        <taxon>Flavobacteriia</taxon>
        <taxon>Flavobacteriales</taxon>
        <taxon>Crocinitomicaceae</taxon>
        <taxon>Taishania</taxon>
    </lineage>
</organism>
<dbReference type="AlphaFoldDB" id="A0A8J6PHK8"/>
<dbReference type="CDD" id="cd19481">
    <property type="entry name" value="RecA-like_protease"/>
    <property type="match status" value="1"/>
</dbReference>
<keyword evidence="2" id="KW-0547">Nucleotide-binding</keyword>
<protein>
    <submittedName>
        <fullName evidence="5">ATP-binding protein</fullName>
    </submittedName>
</protein>
<accession>A0A8J6PHK8</accession>
<comment type="similarity">
    <text evidence="1">Belongs to the AAA ATPase family.</text>
</comment>
<dbReference type="Gene3D" id="3.40.50.300">
    <property type="entry name" value="P-loop containing nucleotide triphosphate hydrolases"/>
    <property type="match status" value="1"/>
</dbReference>
<dbReference type="EMBL" id="JACVEL010000001">
    <property type="protein sequence ID" value="MBC9811040.1"/>
    <property type="molecule type" value="Genomic_DNA"/>
</dbReference>
<reference evidence="5" key="1">
    <citation type="submission" date="2020-09" db="EMBL/GenBank/DDBJ databases">
        <title>Taishania pollutisoli gen. nov., sp. nov., Isolated from Tetrabromobisphenol A-Contaminated Soil.</title>
        <authorList>
            <person name="Chen Q."/>
        </authorList>
    </citation>
    <scope>NUCLEOTIDE SEQUENCE</scope>
    <source>
        <strain evidence="5">CZZ-1</strain>
    </source>
</reference>
<proteinExistence type="inferred from homology"/>
<dbReference type="Proteomes" id="UP000652681">
    <property type="component" value="Unassembled WGS sequence"/>
</dbReference>
<dbReference type="InterPro" id="IPR027417">
    <property type="entry name" value="P-loop_NTPase"/>
</dbReference>
<evidence type="ECO:0000256" key="1">
    <source>
        <dbReference type="ARBA" id="ARBA00006914"/>
    </source>
</evidence>
<sequence>MNYFPTLLHTAFSLYFQHESEYNSLREIPLDGEELCTLTGQELTWEELIVLLLAIMPHINPQALDLFFIQNKELDRPYTEFGGWKGISHSGFLPTGETAAFLLGIDNPQSRALVVQLFSKEHWFHQQNVLRLEGQGEGEPLLSGKLCVSDEFLAKLLNDGTYRPDYSADFPAKRMETQLEWSDLVVPYHLREDLESISQWVEHEHTIRSRWNLSKYIKRGYRCLFYGPPGTGKTLAASLLGKKHEMDVYRIDLSMIVSKYIGETEKNLAKIFDRAEHQNWILFFDEADALFGKRSETNSSNDRHANQEVAYLLQRIEDFPGMVILATNLKDNLDEAFFRRFQSVLYFPMPDRNARTRLWKQMLPEEWLQEAGEELVQIASEAELSGGSMINVVQRCALELFHTQNTQLTQKIIKHALEKEREKEGIITSDN</sequence>